<feature type="domain" description="ABC transporter" evidence="4">
    <location>
        <begin position="4"/>
        <end position="236"/>
    </location>
</feature>
<evidence type="ECO:0000256" key="1">
    <source>
        <dbReference type="ARBA" id="ARBA00022448"/>
    </source>
</evidence>
<dbReference type="Gene3D" id="3.40.50.300">
    <property type="entry name" value="P-loop containing nucleotide triphosphate hydrolases"/>
    <property type="match status" value="1"/>
</dbReference>
<evidence type="ECO:0000313" key="6">
    <source>
        <dbReference type="Proteomes" id="UP000263232"/>
    </source>
</evidence>
<keyword evidence="2" id="KW-0547">Nucleotide-binding</keyword>
<dbReference type="PANTHER" id="PTHR42794">
    <property type="entry name" value="HEMIN IMPORT ATP-BINDING PROTEIN HMUV"/>
    <property type="match status" value="1"/>
</dbReference>
<gene>
    <name evidence="5" type="ORF">CL176_08900</name>
</gene>
<proteinExistence type="predicted"/>
<dbReference type="InterPro" id="IPR003593">
    <property type="entry name" value="AAA+_ATPase"/>
</dbReference>
<name>A0A347WLZ9_9LACT</name>
<dbReference type="GO" id="GO:0005524">
    <property type="term" value="F:ATP binding"/>
    <property type="evidence" value="ECO:0007669"/>
    <property type="project" value="UniProtKB-KW"/>
</dbReference>
<keyword evidence="3" id="KW-0067">ATP-binding</keyword>
<evidence type="ECO:0000256" key="2">
    <source>
        <dbReference type="ARBA" id="ARBA00022741"/>
    </source>
</evidence>
<sequence>MTNIKASNIHLNIRGKEILKDVSIDVKEEQFVGIIGPNGSGKSTLLKTIYRSLNPDKGSVRIKGDDIQKLSYKESAQQIATVEQNNEINFDMTVESIVLMGRTPYKSIFQSEKPEDYQYCQEALRRVGLVNYDQRLFSSLSGGERQRVYIARALCQDTDILLLDEPTNHLDIKYQLKILRSLKALNKSILVTLHDLNLAAMFCDYIYLMDEGCIRFEGKPEDVLTKDNIANVYGVDVDILTTEYGLRLIYR</sequence>
<dbReference type="InterPro" id="IPR003439">
    <property type="entry name" value="ABC_transporter-like_ATP-bd"/>
</dbReference>
<dbReference type="FunFam" id="3.40.50.300:FF:000134">
    <property type="entry name" value="Iron-enterobactin ABC transporter ATP-binding protein"/>
    <property type="match status" value="1"/>
</dbReference>
<dbReference type="Pfam" id="PF00005">
    <property type="entry name" value="ABC_tran"/>
    <property type="match status" value="1"/>
</dbReference>
<dbReference type="AlphaFoldDB" id="A0A347WLZ9"/>
<dbReference type="SMART" id="SM00382">
    <property type="entry name" value="AAA"/>
    <property type="match status" value="1"/>
</dbReference>
<dbReference type="PROSITE" id="PS50893">
    <property type="entry name" value="ABC_TRANSPORTER_2"/>
    <property type="match status" value="1"/>
</dbReference>
<accession>A0A347WLZ9</accession>
<dbReference type="GO" id="GO:0016887">
    <property type="term" value="F:ATP hydrolysis activity"/>
    <property type="evidence" value="ECO:0007669"/>
    <property type="project" value="InterPro"/>
</dbReference>
<evidence type="ECO:0000259" key="4">
    <source>
        <dbReference type="PROSITE" id="PS50893"/>
    </source>
</evidence>
<dbReference type="EMBL" id="CP023434">
    <property type="protein sequence ID" value="AXY26106.1"/>
    <property type="molecule type" value="Genomic_DNA"/>
</dbReference>
<keyword evidence="6" id="KW-1185">Reference proteome</keyword>
<protein>
    <submittedName>
        <fullName evidence="5">ABC transporter</fullName>
    </submittedName>
</protein>
<keyword evidence="1" id="KW-0813">Transport</keyword>
<evidence type="ECO:0000256" key="3">
    <source>
        <dbReference type="ARBA" id="ARBA00022840"/>
    </source>
</evidence>
<dbReference type="InterPro" id="IPR027417">
    <property type="entry name" value="P-loop_NTPase"/>
</dbReference>
<dbReference type="RefSeq" id="WP_118991002.1">
    <property type="nucleotide sequence ID" value="NZ_CP023434.1"/>
</dbReference>
<dbReference type="OrthoDB" id="9802264at2"/>
<organism evidence="5 6">
    <name type="scientific">Suicoccus acidiformans</name>
    <dbReference type="NCBI Taxonomy" id="2036206"/>
    <lineage>
        <taxon>Bacteria</taxon>
        <taxon>Bacillati</taxon>
        <taxon>Bacillota</taxon>
        <taxon>Bacilli</taxon>
        <taxon>Lactobacillales</taxon>
        <taxon>Aerococcaceae</taxon>
        <taxon>Suicoccus</taxon>
    </lineage>
</organism>
<reference evidence="5 6" key="1">
    <citation type="submission" date="2017-09" db="EMBL/GenBank/DDBJ databases">
        <title>Complete genome sequence of Oxytococcus suis strain ZY16052.</title>
        <authorList>
            <person name="Li F."/>
        </authorList>
    </citation>
    <scope>NUCLEOTIDE SEQUENCE [LARGE SCALE GENOMIC DNA]</scope>
    <source>
        <strain evidence="5 6">ZY16052</strain>
    </source>
</reference>
<dbReference type="PANTHER" id="PTHR42794:SF2">
    <property type="entry name" value="ABC TRANSPORTER ATP-BINDING PROTEIN"/>
    <property type="match status" value="1"/>
</dbReference>
<dbReference type="Proteomes" id="UP000263232">
    <property type="component" value="Chromosome"/>
</dbReference>
<evidence type="ECO:0000313" key="5">
    <source>
        <dbReference type="EMBL" id="AXY26106.1"/>
    </source>
</evidence>
<dbReference type="KEGG" id="abae:CL176_08900"/>
<dbReference type="SUPFAM" id="SSF52540">
    <property type="entry name" value="P-loop containing nucleoside triphosphate hydrolases"/>
    <property type="match status" value="1"/>
</dbReference>
<dbReference type="CDD" id="cd03214">
    <property type="entry name" value="ABC_Iron-Siderophores_B12_Hemin"/>
    <property type="match status" value="1"/>
</dbReference>